<evidence type="ECO:0000256" key="4">
    <source>
        <dbReference type="SAM" id="Phobius"/>
    </source>
</evidence>
<evidence type="ECO:0000313" key="7">
    <source>
        <dbReference type="Proteomes" id="UP000638648"/>
    </source>
</evidence>
<keyword evidence="1 6" id="KW-0808">Transferase</keyword>
<comment type="caution">
    <text evidence="6">The sequence shown here is derived from an EMBL/GenBank/DDBJ whole genome shotgun (WGS) entry which is preliminary data.</text>
</comment>
<dbReference type="GO" id="GO:0000155">
    <property type="term" value="F:phosphorelay sensor kinase activity"/>
    <property type="evidence" value="ECO:0007669"/>
    <property type="project" value="InterPro"/>
</dbReference>
<name>A0A927RND7_9ACTN</name>
<dbReference type="EC" id="2.7.13.3" evidence="6"/>
<evidence type="ECO:0000256" key="3">
    <source>
        <dbReference type="ARBA" id="ARBA00023012"/>
    </source>
</evidence>
<evidence type="ECO:0000259" key="5">
    <source>
        <dbReference type="Pfam" id="PF07730"/>
    </source>
</evidence>
<keyword evidence="2 6" id="KW-0418">Kinase</keyword>
<keyword evidence="3" id="KW-0902">Two-component regulatory system</keyword>
<dbReference type="CDD" id="cd16917">
    <property type="entry name" value="HATPase_UhpB-NarQ-NarX-like"/>
    <property type="match status" value="1"/>
</dbReference>
<keyword evidence="4" id="KW-0472">Membrane</keyword>
<dbReference type="Gene3D" id="1.20.5.1930">
    <property type="match status" value="1"/>
</dbReference>
<dbReference type="InterPro" id="IPR011712">
    <property type="entry name" value="Sig_transdc_His_kin_sub3_dim/P"/>
</dbReference>
<dbReference type="InterPro" id="IPR050482">
    <property type="entry name" value="Sensor_HK_TwoCompSys"/>
</dbReference>
<protein>
    <submittedName>
        <fullName evidence="6">Two-component system sensor histidine kinase DesK</fullName>
        <ecNumber evidence="6">2.7.13.3</ecNumber>
    </submittedName>
</protein>
<dbReference type="Pfam" id="PF07730">
    <property type="entry name" value="HisKA_3"/>
    <property type="match status" value="1"/>
</dbReference>
<organism evidence="6 7">
    <name type="scientific">Actinopolymorpha pittospori</name>
    <dbReference type="NCBI Taxonomy" id="648752"/>
    <lineage>
        <taxon>Bacteria</taxon>
        <taxon>Bacillati</taxon>
        <taxon>Actinomycetota</taxon>
        <taxon>Actinomycetes</taxon>
        <taxon>Propionibacteriales</taxon>
        <taxon>Actinopolymorphaceae</taxon>
        <taxon>Actinopolymorpha</taxon>
    </lineage>
</organism>
<dbReference type="PANTHER" id="PTHR24421">
    <property type="entry name" value="NITRATE/NITRITE SENSOR PROTEIN NARX-RELATED"/>
    <property type="match status" value="1"/>
</dbReference>
<dbReference type="AlphaFoldDB" id="A0A927RND7"/>
<dbReference type="InterPro" id="IPR036890">
    <property type="entry name" value="HATPase_C_sf"/>
</dbReference>
<dbReference type="PANTHER" id="PTHR24421:SF63">
    <property type="entry name" value="SENSOR HISTIDINE KINASE DESK"/>
    <property type="match status" value="1"/>
</dbReference>
<dbReference type="GO" id="GO:0016020">
    <property type="term" value="C:membrane"/>
    <property type="evidence" value="ECO:0007669"/>
    <property type="project" value="InterPro"/>
</dbReference>
<dbReference type="EMBL" id="JADBEM010000001">
    <property type="protein sequence ID" value="MBE1611026.1"/>
    <property type="molecule type" value="Genomic_DNA"/>
</dbReference>
<gene>
    <name evidence="6" type="ORF">HEB94_007874</name>
</gene>
<sequence length="376" mass="39668">MSMPETQVPGRKRGRGLIFGAVWLIFLASPVSEALQRHPDVGMRAVVIAVTSVFCLLYIAIFPLLAATAPARWVGPALLAGLALTAGGFCLLAGEDGIFSFVFLGAAGGVVLSERQSALWTGTWVGLTVLLPLVVPGWTIEPSGTMSVLLGAMAASGFVQLLRRNWELREAQSEIARLAVADERLRFSRDLHDILGHSLTVITVKSELAGRLVEGNPDRAATEIADVERLAREALSDVRATVAGYRASSLAAEVSQARRSLEAAGITAVLPSAVDEVTGPHRDLFGWVVREGITNVVRHSRATSCSVRLTPTSVEVVDDGVGVGAGAPFDLEHCPDASHHGNGLTGLRERVVAVGGTLLAGPRAEGGFRLRAEVPQ</sequence>
<dbReference type="GO" id="GO:0046983">
    <property type="term" value="F:protein dimerization activity"/>
    <property type="evidence" value="ECO:0007669"/>
    <property type="project" value="InterPro"/>
</dbReference>
<feature type="domain" description="Signal transduction histidine kinase subgroup 3 dimerisation and phosphoacceptor" evidence="5">
    <location>
        <begin position="183"/>
        <end position="249"/>
    </location>
</feature>
<feature type="transmembrane region" description="Helical" evidence="4">
    <location>
        <begin position="44"/>
        <end position="66"/>
    </location>
</feature>
<evidence type="ECO:0000256" key="2">
    <source>
        <dbReference type="ARBA" id="ARBA00022777"/>
    </source>
</evidence>
<proteinExistence type="predicted"/>
<keyword evidence="4" id="KW-1133">Transmembrane helix</keyword>
<reference evidence="6" key="1">
    <citation type="submission" date="2020-10" db="EMBL/GenBank/DDBJ databases">
        <title>Sequencing the genomes of 1000 actinobacteria strains.</title>
        <authorList>
            <person name="Klenk H.-P."/>
        </authorList>
    </citation>
    <scope>NUCLEOTIDE SEQUENCE</scope>
    <source>
        <strain evidence="6">DSM 45354</strain>
    </source>
</reference>
<evidence type="ECO:0000256" key="1">
    <source>
        <dbReference type="ARBA" id="ARBA00022679"/>
    </source>
</evidence>
<dbReference type="Gene3D" id="3.30.565.10">
    <property type="entry name" value="Histidine kinase-like ATPase, C-terminal domain"/>
    <property type="match status" value="1"/>
</dbReference>
<evidence type="ECO:0000313" key="6">
    <source>
        <dbReference type="EMBL" id="MBE1611026.1"/>
    </source>
</evidence>
<dbReference type="SUPFAM" id="SSF55874">
    <property type="entry name" value="ATPase domain of HSP90 chaperone/DNA topoisomerase II/histidine kinase"/>
    <property type="match status" value="1"/>
</dbReference>
<feature type="transmembrane region" description="Helical" evidence="4">
    <location>
        <begin position="119"/>
        <end position="138"/>
    </location>
</feature>
<accession>A0A927RND7</accession>
<dbReference type="Proteomes" id="UP000638648">
    <property type="component" value="Unassembled WGS sequence"/>
</dbReference>
<keyword evidence="7" id="KW-1185">Reference proteome</keyword>
<keyword evidence="4" id="KW-0812">Transmembrane</keyword>